<dbReference type="STRING" id="1802701.A3A33_00150"/>
<keyword evidence="1" id="KW-1133">Transmembrane helix</keyword>
<comment type="caution">
    <text evidence="2">The sequence shown here is derived from an EMBL/GenBank/DDBJ whole genome shotgun (WGS) entry which is preliminary data.</text>
</comment>
<evidence type="ECO:0000256" key="1">
    <source>
        <dbReference type="SAM" id="Phobius"/>
    </source>
</evidence>
<dbReference type="AlphaFoldDB" id="A0A1F8GWN5"/>
<reference evidence="2 3" key="1">
    <citation type="journal article" date="2016" name="Nat. Commun.">
        <title>Thousands of microbial genomes shed light on interconnected biogeochemical processes in an aquifer system.</title>
        <authorList>
            <person name="Anantharaman K."/>
            <person name="Brown C.T."/>
            <person name="Hug L.A."/>
            <person name="Sharon I."/>
            <person name="Castelle C.J."/>
            <person name="Probst A.J."/>
            <person name="Thomas B.C."/>
            <person name="Singh A."/>
            <person name="Wilkins M.J."/>
            <person name="Karaoz U."/>
            <person name="Brodie E.L."/>
            <person name="Williams K.H."/>
            <person name="Hubbard S.S."/>
            <person name="Banfield J.F."/>
        </authorList>
    </citation>
    <scope>NUCLEOTIDE SEQUENCE [LARGE SCALE GENOMIC DNA]</scope>
</reference>
<feature type="transmembrane region" description="Helical" evidence="1">
    <location>
        <begin position="7"/>
        <end position="26"/>
    </location>
</feature>
<sequence>MQPKPLKIAEVVLAIIGAAGLGYWMFRQPLQVVRVTPTNTGPATSISASPLPESIDTSDWLTYTNPTYHITMKYPPFYKYTKRTNAFEAQDVPFDESGQSNYKDALNNHLKINVYTRALDGYQDTNMDYAGGGGDFTYAYRIAKGWYAVTTWSNQEGYLQDILPKEYLTKGGIKTHVSGTFSQGSAGVGWPKAKVAYIESPDKSFMMRLEIDFHLAEDPAKVTDQTIYQILDTLEMANSSVIYRNDQYGFTLTLPQSWEPSFVILDTWGGSTYDASGNTTASYGGPEITIHHTDDYHDRWQPVPIMVFTPAQWKLIESEQLIVSAAPYGPGEIGRNSKYIFAEPPRWIGFTDSLGQDEARAIMDSFKAF</sequence>
<keyword evidence="1" id="KW-0472">Membrane</keyword>
<dbReference type="EMBL" id="MGKP01000010">
    <property type="protein sequence ID" value="OGN29056.1"/>
    <property type="molecule type" value="Genomic_DNA"/>
</dbReference>
<dbReference type="Proteomes" id="UP000179047">
    <property type="component" value="Unassembled WGS sequence"/>
</dbReference>
<keyword evidence="1" id="KW-0812">Transmembrane</keyword>
<proteinExistence type="predicted"/>
<name>A0A1F8GWN5_9BACT</name>
<protein>
    <submittedName>
        <fullName evidence="2">Uncharacterized protein</fullName>
    </submittedName>
</protein>
<evidence type="ECO:0000313" key="2">
    <source>
        <dbReference type="EMBL" id="OGN29056.1"/>
    </source>
</evidence>
<gene>
    <name evidence="2" type="ORF">A3A33_00150</name>
</gene>
<organism evidence="2 3">
    <name type="scientific">Candidatus Yanofskybacteria bacterium RIFCSPLOWO2_01_FULL_49_25</name>
    <dbReference type="NCBI Taxonomy" id="1802701"/>
    <lineage>
        <taxon>Bacteria</taxon>
        <taxon>Candidatus Yanofskyibacteriota</taxon>
    </lineage>
</organism>
<accession>A0A1F8GWN5</accession>
<evidence type="ECO:0000313" key="3">
    <source>
        <dbReference type="Proteomes" id="UP000179047"/>
    </source>
</evidence>